<proteinExistence type="predicted"/>
<dbReference type="RefSeq" id="WP_175380796.1">
    <property type="nucleotide sequence ID" value="NZ_CBCRYD010000020.1"/>
</dbReference>
<protein>
    <submittedName>
        <fullName evidence="1">Uncharacterized protein</fullName>
    </submittedName>
</protein>
<sequence length="236" mass="27083">MLNILQNLIMALPQLGATVVDGINTYTITRKPIQIELNFKSKHTVASVRITTPIHERSFTADESNPELLIMLNVVLDFIILDIEICNHQDIKEDVKIDHILDCIDQHKGKPTKDSYLKKKRLLQSHLDLKHVKRNHERNLNQSLNPLFHIRDLIYRKQLLLDDIYITKVDGCFRAYGATQSQFYGTGQSVPAAVENYKRLNKPIQNSSPFEFGELDESEFMEILVAPLLMGGLFND</sequence>
<name>A0ABX2MDG2_9BACL</name>
<keyword evidence="2" id="KW-1185">Reference proteome</keyword>
<reference evidence="1 2" key="1">
    <citation type="submission" date="2020-05" db="EMBL/GenBank/DDBJ databases">
        <title>Genome Sequencing of Type Strains.</title>
        <authorList>
            <person name="Lemaire J.F."/>
            <person name="Inderbitzin P."/>
            <person name="Gregorio O.A."/>
            <person name="Collins S.B."/>
            <person name="Wespe N."/>
            <person name="Knight-Connoni V."/>
        </authorList>
    </citation>
    <scope>NUCLEOTIDE SEQUENCE [LARGE SCALE GENOMIC DNA]</scope>
    <source>
        <strain evidence="1 2">DSM 19942</strain>
    </source>
</reference>
<evidence type="ECO:0000313" key="2">
    <source>
        <dbReference type="Proteomes" id="UP000577724"/>
    </source>
</evidence>
<gene>
    <name evidence="1" type="ORF">HP548_02600</name>
</gene>
<comment type="caution">
    <text evidence="1">The sequence shown here is derived from an EMBL/GenBank/DDBJ whole genome shotgun (WGS) entry which is preliminary data.</text>
</comment>
<dbReference type="EMBL" id="JABMCC010000089">
    <property type="protein sequence ID" value="NUU52985.1"/>
    <property type="molecule type" value="Genomic_DNA"/>
</dbReference>
<dbReference type="Proteomes" id="UP000577724">
    <property type="component" value="Unassembled WGS sequence"/>
</dbReference>
<organism evidence="1 2">
    <name type="scientific">Paenibacillus taichungensis</name>
    <dbReference type="NCBI Taxonomy" id="484184"/>
    <lineage>
        <taxon>Bacteria</taxon>
        <taxon>Bacillati</taxon>
        <taxon>Bacillota</taxon>
        <taxon>Bacilli</taxon>
        <taxon>Bacillales</taxon>
        <taxon>Paenibacillaceae</taxon>
        <taxon>Paenibacillus</taxon>
    </lineage>
</organism>
<evidence type="ECO:0000313" key="1">
    <source>
        <dbReference type="EMBL" id="NUU52985.1"/>
    </source>
</evidence>
<accession>A0ABX2MDG2</accession>